<protein>
    <submittedName>
        <fullName evidence="1">Uncharacterized protein</fullName>
    </submittedName>
</protein>
<sequence length="95" mass="10877">MTATIAPIKVSSDQDSTADYTVELTDRTATVRYRSKLWPDEETEVARIDHRDGRIAAVAWGETWQRMWSSALRVEVIARVQHLLIEHGPLRTRST</sequence>
<dbReference type="OrthoDB" id="9895002at2"/>
<organism evidence="1 2">
    <name type="scientific">Glycomyces buryatensis</name>
    <dbReference type="NCBI Taxonomy" id="2570927"/>
    <lineage>
        <taxon>Bacteria</taxon>
        <taxon>Bacillati</taxon>
        <taxon>Actinomycetota</taxon>
        <taxon>Actinomycetes</taxon>
        <taxon>Glycomycetales</taxon>
        <taxon>Glycomycetaceae</taxon>
        <taxon>Glycomyces</taxon>
    </lineage>
</organism>
<gene>
    <name evidence="1" type="ORF">FAB82_11980</name>
</gene>
<accession>A0A4S8QCS4</accession>
<reference evidence="1 2" key="2">
    <citation type="submission" date="2019-05" db="EMBL/GenBank/DDBJ databases">
        <title>Glycomyces buryatensis sp. nov.</title>
        <authorList>
            <person name="Nikitina E."/>
        </authorList>
    </citation>
    <scope>NUCLEOTIDE SEQUENCE [LARGE SCALE GENOMIC DNA]</scope>
    <source>
        <strain evidence="1 2">18</strain>
    </source>
</reference>
<dbReference type="RefSeq" id="WP_136534779.1">
    <property type="nucleotide sequence ID" value="NZ_STGY01000045.1"/>
</dbReference>
<evidence type="ECO:0000313" key="1">
    <source>
        <dbReference type="EMBL" id="THV41381.1"/>
    </source>
</evidence>
<name>A0A4S8QCS4_9ACTN</name>
<comment type="caution">
    <text evidence="1">The sequence shown here is derived from an EMBL/GenBank/DDBJ whole genome shotgun (WGS) entry which is preliminary data.</text>
</comment>
<keyword evidence="2" id="KW-1185">Reference proteome</keyword>
<dbReference type="AlphaFoldDB" id="A0A4S8QCS4"/>
<dbReference type="Proteomes" id="UP000308760">
    <property type="component" value="Unassembled WGS sequence"/>
</dbReference>
<dbReference type="EMBL" id="STGY01000045">
    <property type="protein sequence ID" value="THV41381.1"/>
    <property type="molecule type" value="Genomic_DNA"/>
</dbReference>
<evidence type="ECO:0000313" key="2">
    <source>
        <dbReference type="Proteomes" id="UP000308760"/>
    </source>
</evidence>
<reference evidence="2" key="1">
    <citation type="submission" date="2019-04" db="EMBL/GenBank/DDBJ databases">
        <title>Nocardioides xinjiangensis sp. nov.</title>
        <authorList>
            <person name="Liu S."/>
        </authorList>
    </citation>
    <scope>NUCLEOTIDE SEQUENCE [LARGE SCALE GENOMIC DNA]</scope>
    <source>
        <strain evidence="2">18</strain>
    </source>
</reference>
<proteinExistence type="predicted"/>